<dbReference type="GeneID" id="18237620"/>
<sequence length="887" mass="102852">MSLIRALVRRRFVKMIIWMVAIFLAIICINSIVYLDQNVEVHSAMNDSDSSFPLYLVKCFIFSAISDSTEPTIGEVGQFLMVKNNLPLQLKQYPPTSNELDDGNSTLPSKYFLVAAAMMYNKGDYITEWIEFHLLQGFDRFVIYDHMGTDNLSAVINPYIEAGVAEVIVWPKEFELTDLPPLGPRIWPSDDIKESFETSFKRECLEIKDLWHIHGGCQRTAMQDAIARYRNRTEWITVFDVDEFFYVSKTGNETADTASITTVRDVLMSKGKDYDHIKVPGKIFGTSGFLHKPISQNGLPNRLVTEAYRYRVNTETGQRHEELFMAGRSYCEKSFARISTVTSTVIHHFTFDHYESEGNTVRELTTGNELIDMNHYQYLSHYQQNFKAFVNTNWNIFYWRPVEMLFCETLDYSVGYLVPLVDYNLRVRYHYDRLKTIAQKHQLQDSPHFKNHRNSVSQFSLSRKPFELCIAFTHVNNEAHKLRRAINTILHHMINVEPDITFKTVLVMNHQSAPQEPTKLELEYLHDIVSLFDEIEVLPKLSPWTIAMDRATERCKSAQYTLFMEDNWETRIYSGSISDYSRPGLNLPMIRHAMHLMDHEKNILEVWLGDTPIDPPAYEHVRSGWIKATFLPALDRNDSNFRLLQKQIYDDKLKNAVWKDTFDNFLKEKKIKQRFMQYAKDTLDLERRDQTPFILSSEGDEDYSVEQKRDLSQVDQDLDEFDYDDAVVESDKPVEIKSRERSAKLLADFYKSAKLRLNCFPQIECPSRITYIRVQGMQGGSGLSVVRLGGTIKNNQRLATLPSWNNIADNAKHQSPLVIQEMYGQEAISRGFKSAHICLTTPGLQAECNLDPDYMSDEVVTGIMWRQRILLDKDRTGPAFPDRPMDV</sequence>
<dbReference type="PANTHER" id="PTHR21461">
    <property type="entry name" value="GLYCOSYLTRANSFERASE FAMILY 92 PROTEIN"/>
    <property type="match status" value="1"/>
</dbReference>
<comment type="similarity">
    <text evidence="2">Belongs to the glycosyltransferase 92 family.</text>
</comment>
<dbReference type="PANTHER" id="PTHR21461:SF69">
    <property type="entry name" value="GLYCOSYLTRANSFERASE FAMILY 92 PROTEIN"/>
    <property type="match status" value="1"/>
</dbReference>
<dbReference type="GO" id="GO:0016757">
    <property type="term" value="F:glycosyltransferase activity"/>
    <property type="evidence" value="ECO:0000318"/>
    <property type="project" value="GO_Central"/>
</dbReference>
<evidence type="ECO:0008006" key="11">
    <source>
        <dbReference type="Google" id="ProtNLM"/>
    </source>
</evidence>
<dbReference type="Pfam" id="PF01697">
    <property type="entry name" value="Glyco_transf_92"/>
    <property type="match status" value="1"/>
</dbReference>
<keyword evidence="5 8" id="KW-0812">Transmembrane</keyword>
<dbReference type="GO" id="GO:0005737">
    <property type="term" value="C:cytoplasm"/>
    <property type="evidence" value="ECO:0000318"/>
    <property type="project" value="GO_Central"/>
</dbReference>
<evidence type="ECO:0000313" key="9">
    <source>
        <dbReference type="EMBL" id="EGF83015.1"/>
    </source>
</evidence>
<dbReference type="GO" id="GO:0016020">
    <property type="term" value="C:membrane"/>
    <property type="evidence" value="ECO:0007669"/>
    <property type="project" value="UniProtKB-SubCell"/>
</dbReference>
<evidence type="ECO:0000256" key="2">
    <source>
        <dbReference type="ARBA" id="ARBA00007647"/>
    </source>
</evidence>
<dbReference type="InterPro" id="IPR008166">
    <property type="entry name" value="Glyco_transf_92"/>
</dbReference>
<accession>F4NSA5</accession>
<dbReference type="HOGENOM" id="CLU_325158_0_0_1"/>
<reference evidence="9 10" key="1">
    <citation type="submission" date="2009-12" db="EMBL/GenBank/DDBJ databases">
        <title>The draft genome of Batrachochytrium dendrobatidis.</title>
        <authorList>
            <consortium name="US DOE Joint Genome Institute (JGI-PGF)"/>
            <person name="Kuo A."/>
            <person name="Salamov A."/>
            <person name="Schmutz J."/>
            <person name="Lucas S."/>
            <person name="Pitluck S."/>
            <person name="Rosenblum E."/>
            <person name="Stajich J."/>
            <person name="Eisen M."/>
            <person name="Grigoriev I.V."/>
        </authorList>
    </citation>
    <scope>NUCLEOTIDE SEQUENCE [LARGE SCALE GENOMIC DNA]</scope>
    <source>
        <strain evidence="10">JAM81 / FGSC 10211</strain>
    </source>
</reference>
<evidence type="ECO:0000256" key="7">
    <source>
        <dbReference type="ARBA" id="ARBA00023136"/>
    </source>
</evidence>
<evidence type="ECO:0000313" key="10">
    <source>
        <dbReference type="Proteomes" id="UP000007241"/>
    </source>
</evidence>
<evidence type="ECO:0000256" key="8">
    <source>
        <dbReference type="SAM" id="Phobius"/>
    </source>
</evidence>
<keyword evidence="4" id="KW-0808">Transferase</keyword>
<dbReference type="AlphaFoldDB" id="F4NSA5"/>
<gene>
    <name evidence="9" type="ORF">BATDEDRAFT_21312</name>
</gene>
<dbReference type="Proteomes" id="UP000007241">
    <property type="component" value="Unassembled WGS sequence"/>
</dbReference>
<organism evidence="9 10">
    <name type="scientific">Batrachochytrium dendrobatidis (strain JAM81 / FGSC 10211)</name>
    <name type="common">Frog chytrid fungus</name>
    <dbReference type="NCBI Taxonomy" id="684364"/>
    <lineage>
        <taxon>Eukaryota</taxon>
        <taxon>Fungi</taxon>
        <taxon>Fungi incertae sedis</taxon>
        <taxon>Chytridiomycota</taxon>
        <taxon>Chytridiomycota incertae sedis</taxon>
        <taxon>Chytridiomycetes</taxon>
        <taxon>Rhizophydiales</taxon>
        <taxon>Rhizophydiales incertae sedis</taxon>
        <taxon>Batrachochytrium</taxon>
    </lineage>
</organism>
<feature type="transmembrane region" description="Helical" evidence="8">
    <location>
        <begin position="12"/>
        <end position="35"/>
    </location>
</feature>
<evidence type="ECO:0000256" key="1">
    <source>
        <dbReference type="ARBA" id="ARBA00004167"/>
    </source>
</evidence>
<comment type="subcellular location">
    <subcellularLocation>
        <location evidence="1">Membrane</location>
        <topology evidence="1">Single-pass membrane protein</topology>
    </subcellularLocation>
</comment>
<evidence type="ECO:0000256" key="5">
    <source>
        <dbReference type="ARBA" id="ARBA00022692"/>
    </source>
</evidence>
<dbReference type="OrthoDB" id="2526284at2759"/>
<protein>
    <recommendedName>
        <fullName evidence="11">Glycosyltransferase family 92 protein</fullName>
    </recommendedName>
</protein>
<dbReference type="InParanoid" id="F4NSA5"/>
<keyword evidence="10" id="KW-1185">Reference proteome</keyword>
<evidence type="ECO:0000256" key="4">
    <source>
        <dbReference type="ARBA" id="ARBA00022679"/>
    </source>
</evidence>
<evidence type="ECO:0000256" key="3">
    <source>
        <dbReference type="ARBA" id="ARBA00022676"/>
    </source>
</evidence>
<keyword evidence="3" id="KW-0328">Glycosyltransferase</keyword>
<dbReference type="RefSeq" id="XP_006675253.1">
    <property type="nucleotide sequence ID" value="XM_006675190.1"/>
</dbReference>
<proteinExistence type="inferred from homology"/>
<keyword evidence="7 8" id="KW-0472">Membrane</keyword>
<dbReference type="EMBL" id="GL882879">
    <property type="protein sequence ID" value="EGF83015.1"/>
    <property type="molecule type" value="Genomic_DNA"/>
</dbReference>
<keyword evidence="6 8" id="KW-1133">Transmembrane helix</keyword>
<evidence type="ECO:0000256" key="6">
    <source>
        <dbReference type="ARBA" id="ARBA00022989"/>
    </source>
</evidence>
<name>F4NSA5_BATDJ</name>